<dbReference type="Gene3D" id="3.20.20.190">
    <property type="entry name" value="Phosphatidylinositol (PI) phosphodiesterase"/>
    <property type="match status" value="1"/>
</dbReference>
<dbReference type="PANTHER" id="PTHR22958">
    <property type="entry name" value="GLYCEROPHOSPHORYL DIESTER PHOSPHODIESTERASE"/>
    <property type="match status" value="1"/>
</dbReference>
<dbReference type="AlphaFoldDB" id="A0A9R0IB14"/>
<evidence type="ECO:0000256" key="3">
    <source>
        <dbReference type="ARBA" id="ARBA00022801"/>
    </source>
</evidence>
<dbReference type="Pfam" id="PF03009">
    <property type="entry name" value="GDPD"/>
    <property type="match status" value="2"/>
</dbReference>
<gene>
    <name evidence="7" type="primary">LOC110785743</name>
</gene>
<reference evidence="6" key="1">
    <citation type="journal article" date="2021" name="Nat. Commun.">
        <title>Genomic analyses provide insights into spinach domestication and the genetic basis of agronomic traits.</title>
        <authorList>
            <person name="Cai X."/>
            <person name="Sun X."/>
            <person name="Xu C."/>
            <person name="Sun H."/>
            <person name="Wang X."/>
            <person name="Ge C."/>
            <person name="Zhang Z."/>
            <person name="Wang Q."/>
            <person name="Fei Z."/>
            <person name="Jiao C."/>
            <person name="Wang Q."/>
        </authorList>
    </citation>
    <scope>NUCLEOTIDE SEQUENCE [LARGE SCALE GENOMIC DNA]</scope>
    <source>
        <strain evidence="6">cv. Varoflay</strain>
    </source>
</reference>
<dbReference type="Proteomes" id="UP000813463">
    <property type="component" value="Chromosome 1"/>
</dbReference>
<accession>A0A9R0IB14</accession>
<dbReference type="GO" id="GO:0006071">
    <property type="term" value="P:glycerol metabolic process"/>
    <property type="evidence" value="ECO:0007669"/>
    <property type="project" value="UniProtKB-KW"/>
</dbReference>
<evidence type="ECO:0000313" key="6">
    <source>
        <dbReference type="Proteomes" id="UP000813463"/>
    </source>
</evidence>
<evidence type="ECO:0000259" key="5">
    <source>
        <dbReference type="PROSITE" id="PS51704"/>
    </source>
</evidence>
<dbReference type="InterPro" id="IPR051578">
    <property type="entry name" value="GDPD"/>
</dbReference>
<name>A0A9R0IB14_SPIOL</name>
<dbReference type="GeneID" id="110785743"/>
<keyword evidence="2" id="KW-0319">Glycerol metabolism</keyword>
<protein>
    <recommendedName>
        <fullName evidence="1">glycerophosphodiester phosphodiesterase</fullName>
        <ecNumber evidence="1">3.1.4.46</ecNumber>
    </recommendedName>
</protein>
<keyword evidence="3" id="KW-0378">Hydrolase</keyword>
<dbReference type="SUPFAM" id="SSF51695">
    <property type="entry name" value="PLC-like phosphodiesterases"/>
    <property type="match status" value="1"/>
</dbReference>
<feature type="domain" description="GP-PDE" evidence="5">
    <location>
        <begin position="53"/>
        <end position="322"/>
    </location>
</feature>
<keyword evidence="6" id="KW-1185">Reference proteome</keyword>
<dbReference type="GO" id="GO:0008889">
    <property type="term" value="F:glycerophosphodiester phosphodiesterase activity"/>
    <property type="evidence" value="ECO:0007669"/>
    <property type="project" value="UniProtKB-EC"/>
</dbReference>
<dbReference type="PROSITE" id="PS51704">
    <property type="entry name" value="GP_PDE"/>
    <property type="match status" value="1"/>
</dbReference>
<evidence type="ECO:0000256" key="2">
    <source>
        <dbReference type="ARBA" id="ARBA00022798"/>
    </source>
</evidence>
<dbReference type="GO" id="GO:0046475">
    <property type="term" value="P:glycerophospholipid catabolic process"/>
    <property type="evidence" value="ECO:0007669"/>
    <property type="project" value="TreeGrafter"/>
</dbReference>
<organism evidence="6 7">
    <name type="scientific">Spinacia oleracea</name>
    <name type="common">Spinach</name>
    <dbReference type="NCBI Taxonomy" id="3562"/>
    <lineage>
        <taxon>Eukaryota</taxon>
        <taxon>Viridiplantae</taxon>
        <taxon>Streptophyta</taxon>
        <taxon>Embryophyta</taxon>
        <taxon>Tracheophyta</taxon>
        <taxon>Spermatophyta</taxon>
        <taxon>Magnoliopsida</taxon>
        <taxon>eudicotyledons</taxon>
        <taxon>Gunneridae</taxon>
        <taxon>Pentapetalae</taxon>
        <taxon>Caryophyllales</taxon>
        <taxon>Chenopodiaceae</taxon>
        <taxon>Chenopodioideae</taxon>
        <taxon>Anserineae</taxon>
        <taxon>Spinacia</taxon>
    </lineage>
</organism>
<dbReference type="InterPro" id="IPR030395">
    <property type="entry name" value="GP_PDE_dom"/>
</dbReference>
<evidence type="ECO:0000313" key="7">
    <source>
        <dbReference type="RefSeq" id="XP_021845938.1"/>
    </source>
</evidence>
<comment type="catalytic activity">
    <reaction evidence="4">
        <text>a sn-glycero-3-phosphodiester + H2O = an alcohol + sn-glycerol 3-phosphate + H(+)</text>
        <dbReference type="Rhea" id="RHEA:12969"/>
        <dbReference type="ChEBI" id="CHEBI:15377"/>
        <dbReference type="ChEBI" id="CHEBI:15378"/>
        <dbReference type="ChEBI" id="CHEBI:30879"/>
        <dbReference type="ChEBI" id="CHEBI:57597"/>
        <dbReference type="ChEBI" id="CHEBI:83408"/>
        <dbReference type="EC" id="3.1.4.46"/>
    </reaction>
</comment>
<dbReference type="PANTHER" id="PTHR22958:SF1">
    <property type="entry name" value="GLYCEROPHOSPHOCHOLINE PHOSPHODIESTERASE GPCPD1"/>
    <property type="match status" value="1"/>
</dbReference>
<evidence type="ECO:0000256" key="4">
    <source>
        <dbReference type="ARBA" id="ARBA00047512"/>
    </source>
</evidence>
<proteinExistence type="predicted"/>
<sequence length="369" mass="41913">MALKAIHVADVPNFDHPAYIPETPTIFSPSVPSGYLEAEEKEGKQRSYKNGKFVVMGHRGSGMNILQSSDHKMKCFKENSVLSFNHAAQFNLDFIEFDVQGVITEKKVTEITLEEFLSYGPQKEPGKVGKTMVRKAKDGSVLEWKVENDGPLCTFQEAFEKVDTSLGFNIELKLDDYKIYDEVELKRILQAVLKVIDEHADQGRPIIFSSFQPDAVQLMRKLQENHPVYFLTNGGCEIYGDPRRNSLEEAIKFCHEAGLQGIVSQVRAIFRHPTMVARIKESKLSLITYGQLNNVPEAVYMQHLMGIEGVIVDFVQEIKEAISDFNETEEDYSSVDGEEIVENRNRLPVKFSDRELSFLLKLIPELIQT</sequence>
<reference evidence="7" key="2">
    <citation type="submission" date="2025-08" db="UniProtKB">
        <authorList>
            <consortium name="RefSeq"/>
        </authorList>
    </citation>
    <scope>IDENTIFICATION</scope>
    <source>
        <tissue evidence="7">Leaf</tissue>
    </source>
</reference>
<dbReference type="InterPro" id="IPR017946">
    <property type="entry name" value="PLC-like_Pdiesterase_TIM-brl"/>
</dbReference>
<dbReference type="RefSeq" id="XP_021845938.1">
    <property type="nucleotide sequence ID" value="XM_021990246.2"/>
</dbReference>
<dbReference type="EC" id="3.1.4.46" evidence="1"/>
<evidence type="ECO:0000256" key="1">
    <source>
        <dbReference type="ARBA" id="ARBA00012247"/>
    </source>
</evidence>